<dbReference type="Proteomes" id="UP000053815">
    <property type="component" value="Unassembled WGS sequence"/>
</dbReference>
<evidence type="ECO:0000313" key="2">
    <source>
        <dbReference type="EMBL" id="GAN10104.1"/>
    </source>
</evidence>
<evidence type="ECO:0000313" key="3">
    <source>
        <dbReference type="Proteomes" id="UP000053815"/>
    </source>
</evidence>
<protein>
    <submittedName>
        <fullName evidence="2">Uncharacterized protein</fullName>
    </submittedName>
</protein>
<name>A0A0C9MRM6_9FUNG</name>
<reference evidence="2" key="1">
    <citation type="submission" date="2014-09" db="EMBL/GenBank/DDBJ databases">
        <title>Draft genome sequence of an oleaginous Mucoromycotina fungus Mucor ambiguus NBRC6742.</title>
        <authorList>
            <person name="Takeda I."/>
            <person name="Yamane N."/>
            <person name="Morita T."/>
            <person name="Tamano K."/>
            <person name="Machida M."/>
            <person name="Baker S."/>
            <person name="Koike H."/>
        </authorList>
    </citation>
    <scope>NUCLEOTIDE SEQUENCE</scope>
    <source>
        <strain evidence="2">NBRC 6742</strain>
    </source>
</reference>
<accession>A0A0C9MRM6</accession>
<dbReference type="AlphaFoldDB" id="A0A0C9MRM6"/>
<organism evidence="2">
    <name type="scientific">Mucor ambiguus</name>
    <dbReference type="NCBI Taxonomy" id="91626"/>
    <lineage>
        <taxon>Eukaryota</taxon>
        <taxon>Fungi</taxon>
        <taxon>Fungi incertae sedis</taxon>
        <taxon>Mucoromycota</taxon>
        <taxon>Mucoromycotina</taxon>
        <taxon>Mucoromycetes</taxon>
        <taxon>Mucorales</taxon>
        <taxon>Mucorineae</taxon>
        <taxon>Mucoraceae</taxon>
        <taxon>Mucor</taxon>
    </lineage>
</organism>
<dbReference type="EMBL" id="DF836609">
    <property type="protein sequence ID" value="GAN10104.1"/>
    <property type="molecule type" value="Genomic_DNA"/>
</dbReference>
<gene>
    <name evidence="2" type="ORF">MAM1_0320c09640</name>
</gene>
<feature type="region of interest" description="Disordered" evidence="1">
    <location>
        <begin position="46"/>
        <end position="75"/>
    </location>
</feature>
<keyword evidence="3" id="KW-1185">Reference proteome</keyword>
<proteinExistence type="predicted"/>
<sequence length="140" mass="15555">METNIEIMDANVESMESMQTNNQEIVQATNNDSDMTATANAVSAFVDNNKEDSESTVDDVISEQNQDNGGDADDKQIISSNVVQDQGVLVKHKDEVPDLLEETAKYLRNPIYFYSNSITMCNETAPTLSAKLVIKRMDQQ</sequence>
<evidence type="ECO:0000256" key="1">
    <source>
        <dbReference type="SAM" id="MobiDB-lite"/>
    </source>
</evidence>